<feature type="signal peptide" evidence="1">
    <location>
        <begin position="1"/>
        <end position="17"/>
    </location>
</feature>
<keyword evidence="1" id="KW-0732">Signal</keyword>
<proteinExistence type="predicted"/>
<dbReference type="InterPro" id="IPR052988">
    <property type="entry name" value="Oryzine_lactonohydrolase"/>
</dbReference>
<dbReference type="Gene3D" id="2.120.10.30">
    <property type="entry name" value="TolB, C-terminal domain"/>
    <property type="match status" value="1"/>
</dbReference>
<reference evidence="3" key="1">
    <citation type="submission" date="2021-03" db="EMBL/GenBank/DDBJ databases">
        <authorList>
            <person name="Tagirdzhanova G."/>
        </authorList>
    </citation>
    <scope>NUCLEOTIDE SEQUENCE</scope>
</reference>
<dbReference type="Proteomes" id="UP000664521">
    <property type="component" value="Unassembled WGS sequence"/>
</dbReference>
<dbReference type="EMBL" id="CAJPDS010000046">
    <property type="protein sequence ID" value="CAF9928003.1"/>
    <property type="molecule type" value="Genomic_DNA"/>
</dbReference>
<name>A0A8H3FUG0_9LECA</name>
<evidence type="ECO:0000313" key="3">
    <source>
        <dbReference type="EMBL" id="CAF9928003.1"/>
    </source>
</evidence>
<gene>
    <name evidence="3" type="ORF">HETSPECPRED_006726</name>
</gene>
<dbReference type="InterPro" id="IPR011042">
    <property type="entry name" value="6-blade_b-propeller_TolB-like"/>
</dbReference>
<feature type="chain" id="PRO_5034748704" description="SMP-30/Gluconolactonase/LRE-like region domain-containing protein" evidence="1">
    <location>
        <begin position="18"/>
        <end position="411"/>
    </location>
</feature>
<accession>A0A8H3FUG0</accession>
<dbReference type="PANTHER" id="PTHR47064:SF2">
    <property type="entry name" value="SMP-30_GLUCONOLACTONASE_LRE-LIKE REGION DOMAIN-CONTAINING PROTEIN-RELATED"/>
    <property type="match status" value="1"/>
</dbReference>
<dbReference type="PANTHER" id="PTHR47064">
    <property type="entry name" value="PUTATIVE (AFU_ORTHOLOGUE AFUA_1G08990)-RELATED"/>
    <property type="match status" value="1"/>
</dbReference>
<organism evidence="3 4">
    <name type="scientific">Heterodermia speciosa</name>
    <dbReference type="NCBI Taxonomy" id="116794"/>
    <lineage>
        <taxon>Eukaryota</taxon>
        <taxon>Fungi</taxon>
        <taxon>Dikarya</taxon>
        <taxon>Ascomycota</taxon>
        <taxon>Pezizomycotina</taxon>
        <taxon>Lecanoromycetes</taxon>
        <taxon>OSLEUM clade</taxon>
        <taxon>Lecanoromycetidae</taxon>
        <taxon>Caliciales</taxon>
        <taxon>Physciaceae</taxon>
        <taxon>Heterodermia</taxon>
    </lineage>
</organism>
<evidence type="ECO:0000256" key="1">
    <source>
        <dbReference type="SAM" id="SignalP"/>
    </source>
</evidence>
<evidence type="ECO:0000259" key="2">
    <source>
        <dbReference type="Pfam" id="PF08450"/>
    </source>
</evidence>
<dbReference type="InterPro" id="IPR013658">
    <property type="entry name" value="SGL"/>
</dbReference>
<dbReference type="SUPFAM" id="SSF63829">
    <property type="entry name" value="Calcium-dependent phosphotriesterase"/>
    <property type="match status" value="1"/>
</dbReference>
<dbReference type="AlphaFoldDB" id="A0A8H3FUG0"/>
<evidence type="ECO:0000313" key="4">
    <source>
        <dbReference type="Proteomes" id="UP000664521"/>
    </source>
</evidence>
<protein>
    <recommendedName>
        <fullName evidence="2">SMP-30/Gluconolactonase/LRE-like region domain-containing protein</fullName>
    </recommendedName>
</protein>
<comment type="caution">
    <text evidence="3">The sequence shown here is derived from an EMBL/GenBank/DDBJ whole genome shotgun (WGS) entry which is preliminary data.</text>
</comment>
<dbReference type="Pfam" id="PF08450">
    <property type="entry name" value="SGL"/>
    <property type="match status" value="1"/>
</dbReference>
<sequence length="411" mass="45119">MKFSLVILSNLLALALGQTGFLPPIAEPCDNTSLPRILCINNYAAVMPYPFFRPVSSLRNDYDFGATSVPNDPSFLLVNQSDFLVFDRDRGLRLLGPKPSLTIVFNVTQSIHEAPVYVASQNKLYLSQLPPPYGFLPQLVIDLNQDPPTISEFLSDPPVYAANGGTFHRGLIYWGASGGVDDVGGMEQRVDIRTVDPVTKKSTTILNNYFGNYFNNIDDLFVHPNGDVWFTDPDYGYFGNLTMTPPQLPAATYRFRPSTGAVHLVEDTLTQPNGIALSPCNRTVYISDSGALNGDISPTSARGIGYNQTGKRAIYAYDLSHDATHLTNKRAIYLAEDFIPDGLKVARNGYVVTAAGKGVDVLDKTGTLLVRVRTDFPVQNFAWAGRKLRTLWLTGTGAVAKVEWNLQGQVL</sequence>
<feature type="domain" description="SMP-30/Gluconolactonase/LRE-like region" evidence="2">
    <location>
        <begin position="194"/>
        <end position="394"/>
    </location>
</feature>
<keyword evidence="4" id="KW-1185">Reference proteome</keyword>
<dbReference type="OrthoDB" id="423498at2759"/>